<keyword evidence="2" id="KW-0547">Nucleotide-binding</keyword>
<name>A0A4Q5H7V2_9BACE</name>
<dbReference type="InterPro" id="IPR002611">
    <property type="entry name" value="IstB_ATP-bd"/>
</dbReference>
<dbReference type="InterPro" id="IPR027417">
    <property type="entry name" value="P-loop_NTPase"/>
</dbReference>
<protein>
    <submittedName>
        <fullName evidence="6">AAA family ATPase</fullName>
    </submittedName>
</protein>
<evidence type="ECO:0000313" key="5">
    <source>
        <dbReference type="EMBL" id="KAA5276371.1"/>
    </source>
</evidence>
<dbReference type="PANTHER" id="PTHR30050">
    <property type="entry name" value="CHROMOSOMAL REPLICATION INITIATOR PROTEIN DNAA"/>
    <property type="match status" value="1"/>
</dbReference>
<comment type="caution">
    <text evidence="6">The sequence shown here is derived from an EMBL/GenBank/DDBJ whole genome shotgun (WGS) entry which is preliminary data.</text>
</comment>
<evidence type="ECO:0000313" key="8">
    <source>
        <dbReference type="Proteomes" id="UP000335496"/>
    </source>
</evidence>
<dbReference type="PIRSF" id="PIRSF003073">
    <property type="entry name" value="DNAC_TnpB_IstB"/>
    <property type="match status" value="1"/>
</dbReference>
<dbReference type="InterPro" id="IPR003593">
    <property type="entry name" value="AAA+_ATPase"/>
</dbReference>
<dbReference type="Pfam" id="PF01695">
    <property type="entry name" value="IstB_IS21"/>
    <property type="match status" value="1"/>
</dbReference>
<dbReference type="Proteomes" id="UP000291917">
    <property type="component" value="Unassembled WGS sequence"/>
</dbReference>
<dbReference type="GO" id="GO:0006260">
    <property type="term" value="P:DNA replication"/>
    <property type="evidence" value="ECO:0007669"/>
    <property type="project" value="TreeGrafter"/>
</dbReference>
<evidence type="ECO:0000256" key="1">
    <source>
        <dbReference type="ARBA" id="ARBA00008059"/>
    </source>
</evidence>
<proteinExistence type="inferred from homology"/>
<dbReference type="SMART" id="SM00382">
    <property type="entry name" value="AAA"/>
    <property type="match status" value="1"/>
</dbReference>
<accession>A0A4Q5H7V2</accession>
<gene>
    <name evidence="6" type="ORF">EAJ03_02480</name>
    <name evidence="5" type="ORF">F2Z23_02485</name>
</gene>
<dbReference type="Proteomes" id="UP000335496">
    <property type="component" value="Unassembled WGS sequence"/>
</dbReference>
<dbReference type="EMBL" id="RCXL01000003">
    <property type="protein sequence ID" value="RYT77629.1"/>
    <property type="molecule type" value="Genomic_DNA"/>
</dbReference>
<keyword evidence="3" id="KW-0067">ATP-binding</keyword>
<sequence>MFAICESLAGTLRDAAADNLSHAEVIARLLDAELESRTMAAQRRRIRAAAFPQLKYLHDLVREDLPAEARAALPELETLDFVKNGRNLVLYGNPGTGKTHIATALGIAACQRGHSVLFTSVPRLLTMVREARSQHKLTQLQNRFEKYDLVICDEFGYVSCDKEGAELLFNHLSLRAETRSTIITTNLAFSRWNEIIPDKVLVNALVDRLTHKARIINMTGTSYRLKQTQQMIKNQI</sequence>
<dbReference type="GO" id="GO:0005524">
    <property type="term" value="F:ATP binding"/>
    <property type="evidence" value="ECO:0007669"/>
    <property type="project" value="UniProtKB-KW"/>
</dbReference>
<dbReference type="CDD" id="cd00009">
    <property type="entry name" value="AAA"/>
    <property type="match status" value="1"/>
</dbReference>
<dbReference type="NCBIfam" id="NF038214">
    <property type="entry name" value="IS21_help_AAA"/>
    <property type="match status" value="1"/>
</dbReference>
<dbReference type="SUPFAM" id="SSF52540">
    <property type="entry name" value="P-loop containing nucleoside triphosphate hydrolases"/>
    <property type="match status" value="1"/>
</dbReference>
<keyword evidence="8" id="KW-1185">Reference proteome</keyword>
<reference evidence="6 7" key="2">
    <citation type="journal article" date="2019" name="Science, e1252229">
        <title>Invertible promoters mediate bacterial phase variation, antibiotic resistance, and host adaptation in the gut.</title>
        <authorList>
            <person name="Jiang X."/>
            <person name="Hall A.B."/>
            <person name="Arthur T.D."/>
            <person name="Plichta D.R."/>
            <person name="Covington C.T."/>
            <person name="Poyet M."/>
            <person name="Crothers J."/>
            <person name="Moses P.L."/>
            <person name="Tolonen A.C."/>
            <person name="Vlamakis H."/>
            <person name="Alm E.J."/>
            <person name="Xavier R.J."/>
        </authorList>
    </citation>
    <scope>NUCLEOTIDE SEQUENCE [LARGE SCALE GENOMIC DNA]</scope>
    <source>
        <strain evidence="6">Bj_0095</strain>
        <strain evidence="7">bj_0095</strain>
    </source>
</reference>
<evidence type="ECO:0000256" key="2">
    <source>
        <dbReference type="ARBA" id="ARBA00022741"/>
    </source>
</evidence>
<evidence type="ECO:0000313" key="7">
    <source>
        <dbReference type="Proteomes" id="UP000291917"/>
    </source>
</evidence>
<dbReference type="PANTHER" id="PTHR30050:SF4">
    <property type="entry name" value="ATP-BINDING PROTEIN RV3427C IN INSERTION SEQUENCE-RELATED"/>
    <property type="match status" value="1"/>
</dbReference>
<dbReference type="InterPro" id="IPR028350">
    <property type="entry name" value="DNAC/IstB-like"/>
</dbReference>
<evidence type="ECO:0000313" key="6">
    <source>
        <dbReference type="EMBL" id="RYT77629.1"/>
    </source>
</evidence>
<comment type="similarity">
    <text evidence="1">Belongs to the IS21/IS1162 putative ATP-binding protein family.</text>
</comment>
<evidence type="ECO:0000256" key="3">
    <source>
        <dbReference type="ARBA" id="ARBA00022840"/>
    </source>
</evidence>
<feature type="domain" description="AAA+ ATPase" evidence="4">
    <location>
        <begin position="84"/>
        <end position="207"/>
    </location>
</feature>
<dbReference type="AlphaFoldDB" id="A0A4Q5H7V2"/>
<dbReference type="Gene3D" id="3.40.50.300">
    <property type="entry name" value="P-loop containing nucleotide triphosphate hydrolases"/>
    <property type="match status" value="1"/>
</dbReference>
<organism evidence="6 7">
    <name type="scientific">Bacteroides eggerthii</name>
    <dbReference type="NCBI Taxonomy" id="28111"/>
    <lineage>
        <taxon>Bacteria</taxon>
        <taxon>Pseudomonadati</taxon>
        <taxon>Bacteroidota</taxon>
        <taxon>Bacteroidia</taxon>
        <taxon>Bacteroidales</taxon>
        <taxon>Bacteroidaceae</taxon>
        <taxon>Bacteroides</taxon>
    </lineage>
</organism>
<evidence type="ECO:0000259" key="4">
    <source>
        <dbReference type="SMART" id="SM00382"/>
    </source>
</evidence>
<dbReference type="InterPro" id="IPR047661">
    <property type="entry name" value="IstB"/>
</dbReference>
<reference evidence="5 8" key="1">
    <citation type="journal article" date="2019" name="Nat. Med.">
        <title>A library of human gut bacterial isolates paired with longitudinal multiomics data enables mechanistic microbiome research.</title>
        <authorList>
            <person name="Poyet M."/>
            <person name="Groussin M."/>
            <person name="Gibbons S.M."/>
            <person name="Avila-Pacheco J."/>
            <person name="Jiang X."/>
            <person name="Kearney S.M."/>
            <person name="Perrotta A.R."/>
            <person name="Berdy B."/>
            <person name="Zhao S."/>
            <person name="Lieberman T.D."/>
            <person name="Swanson P.K."/>
            <person name="Smith M."/>
            <person name="Roesemann S."/>
            <person name="Alexander J.E."/>
            <person name="Rich S.A."/>
            <person name="Livny J."/>
            <person name="Vlamakis H."/>
            <person name="Clish C."/>
            <person name="Bullock K."/>
            <person name="Deik A."/>
            <person name="Scott J."/>
            <person name="Pierce K.A."/>
            <person name="Xavier R.J."/>
            <person name="Alm E.J."/>
        </authorList>
    </citation>
    <scope>NUCLEOTIDE SEQUENCE [LARGE SCALE GENOMIC DNA]</scope>
    <source>
        <strain evidence="5 8">BIOML-A1</strain>
    </source>
</reference>
<dbReference type="EMBL" id="VVZX01000003">
    <property type="protein sequence ID" value="KAA5276371.1"/>
    <property type="molecule type" value="Genomic_DNA"/>
</dbReference>